<dbReference type="HAMAP" id="MF_00049_B">
    <property type="entry name" value="Leu_tRNA_synth_B"/>
    <property type="match status" value="1"/>
</dbReference>
<dbReference type="GO" id="GO:0002161">
    <property type="term" value="F:aminoacyl-tRNA deacylase activity"/>
    <property type="evidence" value="ECO:0007669"/>
    <property type="project" value="InterPro"/>
</dbReference>
<dbReference type="RefSeq" id="WP_111955516.1">
    <property type="nucleotide sequence ID" value="NZ_BJYI01000014.1"/>
</dbReference>
<dbReference type="GO" id="GO:0006429">
    <property type="term" value="P:leucyl-tRNA aminoacylation"/>
    <property type="evidence" value="ECO:0007669"/>
    <property type="project" value="UniProtKB-UniRule"/>
</dbReference>
<dbReference type="Proteomes" id="UP000321150">
    <property type="component" value="Unassembled WGS sequence"/>
</dbReference>
<keyword evidence="6 9" id="KW-0648">Protein biosynthesis</keyword>
<evidence type="ECO:0000259" key="14">
    <source>
        <dbReference type="Pfam" id="PF13603"/>
    </source>
</evidence>
<dbReference type="InterPro" id="IPR002300">
    <property type="entry name" value="aa-tRNA-synth_Ia"/>
</dbReference>
<evidence type="ECO:0000256" key="10">
    <source>
        <dbReference type="RuleBase" id="RU363035"/>
    </source>
</evidence>
<evidence type="ECO:0000256" key="1">
    <source>
        <dbReference type="ARBA" id="ARBA00005594"/>
    </source>
</evidence>
<comment type="subcellular location">
    <subcellularLocation>
        <location evidence="9">Cytoplasm</location>
    </subcellularLocation>
</comment>
<evidence type="ECO:0000256" key="9">
    <source>
        <dbReference type="HAMAP-Rule" id="MF_00049"/>
    </source>
</evidence>
<dbReference type="AlphaFoldDB" id="A0A511YDZ1"/>
<evidence type="ECO:0000259" key="11">
    <source>
        <dbReference type="Pfam" id="PF00133"/>
    </source>
</evidence>
<evidence type="ECO:0000256" key="6">
    <source>
        <dbReference type="ARBA" id="ARBA00022917"/>
    </source>
</evidence>
<feature type="domain" description="Methionyl/Valyl/Leucyl/Isoleucyl-tRNA synthetase anticodon-binding" evidence="12">
    <location>
        <begin position="790"/>
        <end position="901"/>
    </location>
</feature>
<keyword evidence="4 9" id="KW-0547">Nucleotide-binding</keyword>
<feature type="domain" description="Aminoacyl-tRNA synthetase class Ia" evidence="11">
    <location>
        <begin position="705"/>
        <end position="738"/>
    </location>
</feature>
<evidence type="ECO:0000256" key="3">
    <source>
        <dbReference type="ARBA" id="ARBA00022598"/>
    </source>
</evidence>
<dbReference type="SUPFAM" id="SSF47323">
    <property type="entry name" value="Anticodon-binding domain of a subclass of class I aminoacyl-tRNA synthetases"/>
    <property type="match status" value="1"/>
</dbReference>
<dbReference type="EC" id="6.1.1.4" evidence="9"/>
<keyword evidence="3 9" id="KW-0436">Ligase</keyword>
<dbReference type="CDD" id="cd07958">
    <property type="entry name" value="Anticodon_Ia_Leu_BEm"/>
    <property type="match status" value="1"/>
</dbReference>
<reference evidence="15 16" key="1">
    <citation type="submission" date="2019-07" db="EMBL/GenBank/DDBJ databases">
        <title>Whole genome shotgun sequence of Chryseobacterium lathyri NBRC 105250.</title>
        <authorList>
            <person name="Hosoyama A."/>
            <person name="Uohara A."/>
            <person name="Ohji S."/>
            <person name="Ichikawa N."/>
        </authorList>
    </citation>
    <scope>NUCLEOTIDE SEQUENCE [LARGE SCALE GENOMIC DNA]</scope>
    <source>
        <strain evidence="15 16">NBRC 105250</strain>
    </source>
</reference>
<dbReference type="InterPro" id="IPR025709">
    <property type="entry name" value="Leu_tRNA-synth_edit"/>
</dbReference>
<dbReference type="InterPro" id="IPR015413">
    <property type="entry name" value="Methionyl/Leucyl_tRNA_Synth"/>
</dbReference>
<dbReference type="Pfam" id="PF08264">
    <property type="entry name" value="Anticodon_1"/>
    <property type="match status" value="1"/>
</dbReference>
<dbReference type="Pfam" id="PF00133">
    <property type="entry name" value="tRNA-synt_1"/>
    <property type="match status" value="1"/>
</dbReference>
<evidence type="ECO:0000259" key="13">
    <source>
        <dbReference type="Pfam" id="PF09334"/>
    </source>
</evidence>
<feature type="domain" description="Leucyl-tRNA synthetase editing" evidence="14">
    <location>
        <begin position="278"/>
        <end position="457"/>
    </location>
</feature>
<dbReference type="SUPFAM" id="SSF50677">
    <property type="entry name" value="ValRS/IleRS/LeuRS editing domain"/>
    <property type="match status" value="1"/>
</dbReference>
<keyword evidence="5 9" id="KW-0067">ATP-binding</keyword>
<dbReference type="PRINTS" id="PR00985">
    <property type="entry name" value="TRNASYNTHLEU"/>
</dbReference>
<dbReference type="InterPro" id="IPR009008">
    <property type="entry name" value="Val/Leu/Ile-tRNA-synth_edit"/>
</dbReference>
<dbReference type="Gene3D" id="3.40.50.620">
    <property type="entry name" value="HUPs"/>
    <property type="match status" value="3"/>
</dbReference>
<dbReference type="PROSITE" id="PS00178">
    <property type="entry name" value="AA_TRNA_LIGASE_I"/>
    <property type="match status" value="1"/>
</dbReference>
<dbReference type="PANTHER" id="PTHR43740:SF2">
    <property type="entry name" value="LEUCINE--TRNA LIGASE, MITOCHONDRIAL"/>
    <property type="match status" value="1"/>
</dbReference>
<feature type="domain" description="Methionyl/Leucyl tRNA synthetase" evidence="13">
    <location>
        <begin position="38"/>
        <end position="145"/>
    </location>
</feature>
<evidence type="ECO:0000313" key="15">
    <source>
        <dbReference type="EMBL" id="GEN73412.1"/>
    </source>
</evidence>
<dbReference type="GO" id="GO:0004823">
    <property type="term" value="F:leucine-tRNA ligase activity"/>
    <property type="evidence" value="ECO:0007669"/>
    <property type="project" value="UniProtKB-UniRule"/>
</dbReference>
<evidence type="ECO:0000256" key="5">
    <source>
        <dbReference type="ARBA" id="ARBA00022840"/>
    </source>
</evidence>
<dbReference type="InterPro" id="IPR014729">
    <property type="entry name" value="Rossmann-like_a/b/a_fold"/>
</dbReference>
<dbReference type="EMBL" id="BJYI01000014">
    <property type="protein sequence ID" value="GEN73412.1"/>
    <property type="molecule type" value="Genomic_DNA"/>
</dbReference>
<comment type="similarity">
    <text evidence="1 9 10">Belongs to the class-I aminoacyl-tRNA synthetase family.</text>
</comment>
<feature type="short sequence motif" description="'KMSKS' region" evidence="9">
    <location>
        <begin position="712"/>
        <end position="716"/>
    </location>
</feature>
<dbReference type="FunFam" id="3.40.50.620:FF:000060">
    <property type="entry name" value="Leucine--tRNA ligase"/>
    <property type="match status" value="1"/>
</dbReference>
<accession>A0A511YDZ1</accession>
<dbReference type="Pfam" id="PF13603">
    <property type="entry name" value="tRNA-synt_1_2"/>
    <property type="match status" value="1"/>
</dbReference>
<dbReference type="SUPFAM" id="SSF52374">
    <property type="entry name" value="Nucleotidylyl transferase"/>
    <property type="match status" value="1"/>
</dbReference>
<comment type="caution">
    <text evidence="9">Lacks conserved residue(s) required for the propagation of feature annotation.</text>
</comment>
<keyword evidence="2 9" id="KW-0963">Cytoplasm</keyword>
<dbReference type="FunFam" id="1.10.730.10:FF:000011">
    <property type="entry name" value="Leucine--tRNA ligase chloroplastic/mitochondrial"/>
    <property type="match status" value="1"/>
</dbReference>
<dbReference type="InterPro" id="IPR001412">
    <property type="entry name" value="aa-tRNA-synth_I_CS"/>
</dbReference>
<comment type="caution">
    <text evidence="15">The sequence shown here is derived from an EMBL/GenBank/DDBJ whole genome shotgun (WGS) entry which is preliminary data.</text>
</comment>
<comment type="catalytic activity">
    <reaction evidence="8 9">
        <text>tRNA(Leu) + L-leucine + ATP = L-leucyl-tRNA(Leu) + AMP + diphosphate</text>
        <dbReference type="Rhea" id="RHEA:11688"/>
        <dbReference type="Rhea" id="RHEA-COMP:9613"/>
        <dbReference type="Rhea" id="RHEA-COMP:9622"/>
        <dbReference type="ChEBI" id="CHEBI:30616"/>
        <dbReference type="ChEBI" id="CHEBI:33019"/>
        <dbReference type="ChEBI" id="CHEBI:57427"/>
        <dbReference type="ChEBI" id="CHEBI:78442"/>
        <dbReference type="ChEBI" id="CHEBI:78494"/>
        <dbReference type="ChEBI" id="CHEBI:456215"/>
        <dbReference type="EC" id="6.1.1.4"/>
    </reaction>
</comment>
<evidence type="ECO:0000256" key="2">
    <source>
        <dbReference type="ARBA" id="ARBA00022490"/>
    </source>
</evidence>
<dbReference type="GO" id="GO:0005829">
    <property type="term" value="C:cytosol"/>
    <property type="evidence" value="ECO:0007669"/>
    <property type="project" value="TreeGrafter"/>
</dbReference>
<dbReference type="Gene3D" id="1.10.730.10">
    <property type="entry name" value="Isoleucyl-tRNA Synthetase, Domain 1"/>
    <property type="match status" value="1"/>
</dbReference>
<dbReference type="FunFam" id="3.40.50.620:FF:000056">
    <property type="entry name" value="Leucine--tRNA ligase"/>
    <property type="match status" value="1"/>
</dbReference>
<dbReference type="InterPro" id="IPR002302">
    <property type="entry name" value="Leu-tRNA-ligase"/>
</dbReference>
<evidence type="ECO:0000256" key="7">
    <source>
        <dbReference type="ARBA" id="ARBA00023146"/>
    </source>
</evidence>
<dbReference type="GO" id="GO:0005524">
    <property type="term" value="F:ATP binding"/>
    <property type="evidence" value="ECO:0007669"/>
    <property type="project" value="UniProtKB-UniRule"/>
</dbReference>
<dbReference type="Pfam" id="PF09334">
    <property type="entry name" value="tRNA-synt_1g"/>
    <property type="match status" value="1"/>
</dbReference>
<dbReference type="PANTHER" id="PTHR43740">
    <property type="entry name" value="LEUCYL-TRNA SYNTHETASE"/>
    <property type="match status" value="1"/>
</dbReference>
<evidence type="ECO:0000313" key="16">
    <source>
        <dbReference type="Proteomes" id="UP000321150"/>
    </source>
</evidence>
<keyword evidence="7 9" id="KW-0030">Aminoacyl-tRNA synthetase</keyword>
<protein>
    <recommendedName>
        <fullName evidence="9">Leucine--tRNA ligase</fullName>
        <ecNumber evidence="9">6.1.1.4</ecNumber>
    </recommendedName>
    <alternativeName>
        <fullName evidence="9">Leucyl-tRNA synthetase</fullName>
        <shortName evidence="9">LeuRS</shortName>
    </alternativeName>
</protein>
<organism evidence="15 16">
    <name type="scientific">Chryseobacterium lathyri</name>
    <dbReference type="NCBI Taxonomy" id="395933"/>
    <lineage>
        <taxon>Bacteria</taxon>
        <taxon>Pseudomonadati</taxon>
        <taxon>Bacteroidota</taxon>
        <taxon>Flavobacteriia</taxon>
        <taxon>Flavobacteriales</taxon>
        <taxon>Weeksellaceae</taxon>
        <taxon>Chryseobacterium group</taxon>
        <taxon>Chryseobacterium</taxon>
    </lineage>
</organism>
<dbReference type="OrthoDB" id="9810365at2"/>
<proteinExistence type="inferred from homology"/>
<name>A0A511YDZ1_9FLAO</name>
<sequence length="937" mass="108027">MFYDHQQIEKKWQKYWEENQTYKTSNNTDKPKFYVLDMFPYPSGAGLHVGHPLGYIASDIYARYKRHQGFNVLHPVGYDSFGLPAEQYAIQTGQHPAITTEENINRYEEQLKKIGFSFDWSREVRTSDASYYKWTQWIFIELYHSWYNKNTDKAEPIQTLIQHFEEKGTEGLNANQNDELNFTAEEWKDSSDLDKEDILLNYRLAYRAETTVNWCPALGTVLANDEVKDGKSERGGFPVFQKKMMQWSMRISAYSERLLQGLNTLDWPQPLKDAQEYWIGKSQGAQVKFQIEGHDEIVEVFTTRPDTIFGTTFMVLAPENPLVDTITTEAQKAEVDSYIEETSKKTERDRMADVKNVSGAFTGSYAVNPFSGEKMPIYISDYVLMGYGTGAVMAVPAHDERDHRFAKKFNLTIKKVVDTDEDVQEKSFDAKDSVCVNSDFLNGLNYNDAKSKIISEIENKGIGHGTTNYRQRDAIFSRQRYWGEPVPIYYKEGMPYTLPVSALPLELPEVEKYLPTEDGDPPLGNAKVFAWDEANQKVVSTDLIDDKTIFPLELSTMPGWAGSSWYFLRYMDPNDQEVFVKKELADYWGQVDLYIGGSEHATGHLLYSRFWNMFLKDRGYINQDEPFQKLINQGMILGMSAFVYRIDGTNQYVSKSLAGNYQTQKIHVDVSLLKGTSDELDTEAFKAWRPDYTDAEFILEDGKYITDREVEKMSKSKYNVVNPDDICEEYGADGLRLYEMFLGPLEQSKPWNTQGLSGVYGFLKKFWNLYFNGDTFEISDEEPTKAEYKVLHTLIKKVVYDIENFSFNTSVSSFMIAVNELQKIKCNKRNILEPLAVIISPYAPHICEELWSLLGHKESVEFEKFPVLNEEYLVEDEIEYPVSINGKMKFKISLSAQLSAKEVEDLVISDERMQPFLEGKTPKKIIVVHHRIVNIVI</sequence>
<evidence type="ECO:0000256" key="8">
    <source>
        <dbReference type="ARBA" id="ARBA00047469"/>
    </source>
</evidence>
<evidence type="ECO:0000259" key="12">
    <source>
        <dbReference type="Pfam" id="PF08264"/>
    </source>
</evidence>
<feature type="binding site" evidence="9">
    <location>
        <position position="715"/>
    </location>
    <ligand>
        <name>ATP</name>
        <dbReference type="ChEBI" id="CHEBI:30616"/>
    </ligand>
</feature>
<dbReference type="InterPro" id="IPR013155">
    <property type="entry name" value="M/V/L/I-tRNA-synth_anticd-bd"/>
</dbReference>
<gene>
    <name evidence="9 15" type="primary">leuS</name>
    <name evidence="15" type="ORF">CLA01_34840</name>
</gene>
<dbReference type="InterPro" id="IPR009080">
    <property type="entry name" value="tRNAsynth_Ia_anticodon-bd"/>
</dbReference>
<dbReference type="NCBIfam" id="TIGR00396">
    <property type="entry name" value="leuS_bact"/>
    <property type="match status" value="1"/>
</dbReference>
<evidence type="ECO:0000256" key="4">
    <source>
        <dbReference type="ARBA" id="ARBA00022741"/>
    </source>
</evidence>